<dbReference type="PANTHER" id="PTHR31595:SF57">
    <property type="entry name" value="OS04G0481900 PROTEIN"/>
    <property type="match status" value="1"/>
</dbReference>
<comment type="pathway">
    <text evidence="2">Secondary metabolite biosynthesis.</text>
</comment>
<evidence type="ECO:0000256" key="5">
    <source>
        <dbReference type="ARBA" id="ARBA00022692"/>
    </source>
</evidence>
<dbReference type="InParanoid" id="A0A5J5F7Z8"/>
<comment type="subcellular location">
    <subcellularLocation>
        <location evidence="1">Membrane</location>
        <topology evidence="1">Multi-pass membrane protein</topology>
    </subcellularLocation>
</comment>
<keyword evidence="4 10" id="KW-0808">Transferase</keyword>
<name>A0A5J5F7Z8_9PEZI</name>
<dbReference type="Pfam" id="PF13813">
    <property type="entry name" value="MBOAT_2"/>
    <property type="match status" value="1"/>
</dbReference>
<evidence type="ECO:0000259" key="9">
    <source>
        <dbReference type="Pfam" id="PF13813"/>
    </source>
</evidence>
<feature type="signal peptide" evidence="8">
    <location>
        <begin position="1"/>
        <end position="18"/>
    </location>
</feature>
<evidence type="ECO:0000256" key="6">
    <source>
        <dbReference type="ARBA" id="ARBA00022989"/>
    </source>
</evidence>
<dbReference type="AlphaFoldDB" id="A0A5J5F7Z8"/>
<dbReference type="GO" id="GO:0006629">
    <property type="term" value="P:lipid metabolic process"/>
    <property type="evidence" value="ECO:0007669"/>
    <property type="project" value="InterPro"/>
</dbReference>
<evidence type="ECO:0000256" key="8">
    <source>
        <dbReference type="SAM" id="SignalP"/>
    </source>
</evidence>
<accession>A0A5J5F7Z8</accession>
<comment type="similarity">
    <text evidence="3">Belongs to the wax synthase family.</text>
</comment>
<evidence type="ECO:0000256" key="4">
    <source>
        <dbReference type="ARBA" id="ARBA00022679"/>
    </source>
</evidence>
<dbReference type="EMBL" id="VXIS01000017">
    <property type="protein sequence ID" value="KAA8913168.1"/>
    <property type="molecule type" value="Genomic_DNA"/>
</dbReference>
<keyword evidence="7" id="KW-0472">Membrane</keyword>
<protein>
    <submittedName>
        <fullName evidence="10">Membrane bound O-acyl transferase family-domain-containing protein</fullName>
    </submittedName>
</protein>
<keyword evidence="11" id="KW-1185">Reference proteome</keyword>
<dbReference type="PANTHER" id="PTHR31595">
    <property type="entry name" value="LONG-CHAIN-ALCOHOL O-FATTY-ACYLTRANSFERASE 3-RELATED"/>
    <property type="match status" value="1"/>
</dbReference>
<feature type="chain" id="PRO_5023930502" evidence="8">
    <location>
        <begin position="19"/>
        <end position="391"/>
    </location>
</feature>
<evidence type="ECO:0000256" key="2">
    <source>
        <dbReference type="ARBA" id="ARBA00005179"/>
    </source>
</evidence>
<gene>
    <name evidence="10" type="ORF">FN846DRAFT_931218</name>
</gene>
<proteinExistence type="inferred from homology"/>
<comment type="caution">
    <text evidence="10">The sequence shown here is derived from an EMBL/GenBank/DDBJ whole genome shotgun (WGS) entry which is preliminary data.</text>
</comment>
<evidence type="ECO:0000313" key="11">
    <source>
        <dbReference type="Proteomes" id="UP000326924"/>
    </source>
</evidence>
<dbReference type="Proteomes" id="UP000326924">
    <property type="component" value="Unassembled WGS sequence"/>
</dbReference>
<evidence type="ECO:0000256" key="7">
    <source>
        <dbReference type="ARBA" id="ARBA00023136"/>
    </source>
</evidence>
<keyword evidence="8" id="KW-0732">Signal</keyword>
<reference evidence="10 11" key="1">
    <citation type="submission" date="2019-09" db="EMBL/GenBank/DDBJ databases">
        <title>Draft genome of the ectomycorrhizal ascomycete Sphaerosporella brunnea.</title>
        <authorList>
            <consortium name="DOE Joint Genome Institute"/>
            <person name="Benucci G.M."/>
            <person name="Marozzi G."/>
            <person name="Antonielli L."/>
            <person name="Sanchez S."/>
            <person name="Marco P."/>
            <person name="Wang X."/>
            <person name="Falini L.B."/>
            <person name="Barry K."/>
            <person name="Haridas S."/>
            <person name="Lipzen A."/>
            <person name="Labutti K."/>
            <person name="Grigoriev I.V."/>
            <person name="Murat C."/>
            <person name="Martin F."/>
            <person name="Albertini E."/>
            <person name="Donnini D."/>
            <person name="Bonito G."/>
        </authorList>
    </citation>
    <scope>NUCLEOTIDE SEQUENCE [LARGE SCALE GENOMIC DNA]</scope>
    <source>
        <strain evidence="10 11">Sb_GMNB300</strain>
    </source>
</reference>
<dbReference type="GO" id="GO:0016020">
    <property type="term" value="C:membrane"/>
    <property type="evidence" value="ECO:0007669"/>
    <property type="project" value="UniProtKB-SubCell"/>
</dbReference>
<dbReference type="GO" id="GO:0008374">
    <property type="term" value="F:O-acyltransferase activity"/>
    <property type="evidence" value="ECO:0007669"/>
    <property type="project" value="InterPro"/>
</dbReference>
<feature type="domain" description="Wax synthase" evidence="9">
    <location>
        <begin position="221"/>
        <end position="306"/>
    </location>
</feature>
<keyword evidence="6" id="KW-1133">Transmembrane helix</keyword>
<organism evidence="10 11">
    <name type="scientific">Sphaerosporella brunnea</name>
    <dbReference type="NCBI Taxonomy" id="1250544"/>
    <lineage>
        <taxon>Eukaryota</taxon>
        <taxon>Fungi</taxon>
        <taxon>Dikarya</taxon>
        <taxon>Ascomycota</taxon>
        <taxon>Pezizomycotina</taxon>
        <taxon>Pezizomycetes</taxon>
        <taxon>Pezizales</taxon>
        <taxon>Pyronemataceae</taxon>
        <taxon>Sphaerosporella</taxon>
    </lineage>
</organism>
<evidence type="ECO:0000256" key="1">
    <source>
        <dbReference type="ARBA" id="ARBA00004141"/>
    </source>
</evidence>
<keyword evidence="5" id="KW-0812">Transmembrane</keyword>
<dbReference type="InterPro" id="IPR044851">
    <property type="entry name" value="Wax_synthase"/>
</dbReference>
<evidence type="ECO:0000313" key="10">
    <source>
        <dbReference type="EMBL" id="KAA8913168.1"/>
    </source>
</evidence>
<dbReference type="OrthoDB" id="1077582at2759"/>
<dbReference type="InterPro" id="IPR032805">
    <property type="entry name" value="Wax_synthase_dom"/>
</dbReference>
<evidence type="ECO:0000256" key="3">
    <source>
        <dbReference type="ARBA" id="ARBA00007282"/>
    </source>
</evidence>
<sequence>MALSRLFFGALHFPLLTATLLAGSKTPPKFQIFFFLLHLGCFLSVWRFIPQSDPNSDFIFGCGMVEFMLRTASLHLLADPWHTFRRHNEPGFYQLSPYGKLKWAVLIVLNSRGIGWSWEVPKLPPVVPYKTRLSYLFYSLRQILYCYLLYDLSRSYMTLNYPYFATFGVSGTPPAQLPFVPRLLAFASYSAAASSSIYGAYEGLCIIWLLFGAHPEGFNRPIIGQWNECYTVRRFWGRCWHQTLRWPRQSQARPLAYRVFGAKKGSNLSNYTQVFYAFLCTALSHWAGQFSANSTRIWEQTILFFIGQGFGIMFEDFVIAMAKRLGVGSRDEAGKRVPARWATLIGRVWTFGWFFMTAWGYIQENYELEMAREDGRFTLVGGLLGNGWRVQ</sequence>